<proteinExistence type="predicted"/>
<accession>A0A4Y8LEF2</accession>
<organism evidence="1 2">
    <name type="scientific">Jeotgalibacillus salarius</name>
    <dbReference type="NCBI Taxonomy" id="546023"/>
    <lineage>
        <taxon>Bacteria</taxon>
        <taxon>Bacillati</taxon>
        <taxon>Bacillota</taxon>
        <taxon>Bacilli</taxon>
        <taxon>Bacillales</taxon>
        <taxon>Caryophanaceae</taxon>
        <taxon>Jeotgalibacillus</taxon>
    </lineage>
</organism>
<comment type="caution">
    <text evidence="1">The sequence shown here is derived from an EMBL/GenBank/DDBJ whole genome shotgun (WGS) entry which is preliminary data.</text>
</comment>
<dbReference type="OrthoDB" id="2990754at2"/>
<dbReference type="Proteomes" id="UP000297776">
    <property type="component" value="Unassembled WGS sequence"/>
</dbReference>
<dbReference type="AlphaFoldDB" id="A0A4Y8LEF2"/>
<dbReference type="RefSeq" id="WP_134382016.1">
    <property type="nucleotide sequence ID" value="NZ_SORX01000006.1"/>
</dbReference>
<dbReference type="EMBL" id="SORX01000006">
    <property type="protein sequence ID" value="TFE00696.1"/>
    <property type="molecule type" value="Genomic_DNA"/>
</dbReference>
<sequence length="596" mass="69947">MTYCVAWKKNEHVFLLADSITSTLLEEDFLTGTSSFGEIEGLYTNYWVRETSQKIIKVNENTAVAYSCNDEKLALDVINNFYYIDTVSIKEILYMICNSYTSDEFELIVISKTEDKNRIFHLKNSKFKEIEEFISIGSGNLIPNLSSAIKEVINEYDNENQNDNGIYLANVISTLQCMSLKHHYIQYGVGGAYFGLYLGDDIKWCKDLMYHFSNNIENKNVISLLCRYDTIFYASSYNGDYRYFFDKAIQKKLKENKYVLESIVKTLNTVIPHYVVFYDFQTNSRVFITINAFSVTDQIKLWIKRCANEVKYAILPSLNIATFLRDCSASNELIPLRYMINSSPTTFIPREEFIIENGLESLVLDLDLLYDFDFKYIRLRSDALIKKRLEGSISQYRNIIIIDAHYLDTLINEKITYYRQANIEMKLGLDLNLRLEPIVKKFATQIASDRFEDYSIQLLVNKRISSYLKTIIVDWKLRYHNFFITEDNNENYLTKNIVSTIKDFYKNESFFHIDKIILFCEDPRVNEILQLVPESNFEMENVDILLIREINLLTNMDGRFRYIMSDWLIGEMYDLPYDAIGYSEMLIEKTLIANEE</sequence>
<gene>
    <name evidence="1" type="ORF">E2626_12045</name>
</gene>
<evidence type="ECO:0000313" key="2">
    <source>
        <dbReference type="Proteomes" id="UP000297776"/>
    </source>
</evidence>
<keyword evidence="2" id="KW-1185">Reference proteome</keyword>
<protein>
    <submittedName>
        <fullName evidence="1">Uncharacterized protein</fullName>
    </submittedName>
</protein>
<reference evidence="1 2" key="1">
    <citation type="submission" date="2019-03" db="EMBL/GenBank/DDBJ databases">
        <authorList>
            <person name="Yang Y."/>
        </authorList>
    </citation>
    <scope>NUCLEOTIDE SEQUENCE [LARGE SCALE GENOMIC DNA]</scope>
    <source>
        <strain evidence="1 2">ASL-1</strain>
    </source>
</reference>
<name>A0A4Y8LEF2_9BACL</name>
<evidence type="ECO:0000313" key="1">
    <source>
        <dbReference type="EMBL" id="TFE00696.1"/>
    </source>
</evidence>